<gene>
    <name evidence="3" type="ORF">LTLLF_131325</name>
</gene>
<dbReference type="Gene3D" id="3.40.630.30">
    <property type="match status" value="1"/>
</dbReference>
<evidence type="ECO:0000256" key="1">
    <source>
        <dbReference type="ARBA" id="ARBA00022679"/>
    </source>
</evidence>
<proteinExistence type="predicted"/>
<evidence type="ECO:0000313" key="4">
    <source>
        <dbReference type="Proteomes" id="UP000710432"/>
    </source>
</evidence>
<dbReference type="Proteomes" id="UP000710432">
    <property type="component" value="Unassembled WGS sequence"/>
</dbReference>
<dbReference type="InterPro" id="IPR045047">
    <property type="entry name" value="Ard1-like"/>
</dbReference>
<keyword evidence="1" id="KW-0808">Transferase</keyword>
<evidence type="ECO:0000313" key="3">
    <source>
        <dbReference type="EMBL" id="KAH0515275.1"/>
    </source>
</evidence>
<dbReference type="PANTHER" id="PTHR23091:SF4">
    <property type="entry name" value="N-TERMINAL AMINO-ACID N(ALPHA)-ACETYLTRANSFERASE NATA"/>
    <property type="match status" value="1"/>
</dbReference>
<protein>
    <submittedName>
        <fullName evidence="3">N-alpha-acetyltransferase 11</fullName>
    </submittedName>
</protein>
<keyword evidence="2" id="KW-0012">Acyltransferase</keyword>
<accession>A0A8J6KVT3</accession>
<dbReference type="GO" id="GO:1990190">
    <property type="term" value="F:protein-N-terminal-glutamate acetyltransferase activity"/>
    <property type="evidence" value="ECO:0007669"/>
    <property type="project" value="TreeGrafter"/>
</dbReference>
<comment type="caution">
    <text evidence="3">The sequence shown here is derived from an EMBL/GenBank/DDBJ whole genome shotgun (WGS) entry which is preliminary data.</text>
</comment>
<dbReference type="EMBL" id="JAATJU010020946">
    <property type="protein sequence ID" value="KAH0515275.1"/>
    <property type="molecule type" value="Genomic_DNA"/>
</dbReference>
<organism evidence="3 4">
    <name type="scientific">Microtus ochrogaster</name>
    <name type="common">Prairie vole</name>
    <dbReference type="NCBI Taxonomy" id="79684"/>
    <lineage>
        <taxon>Eukaryota</taxon>
        <taxon>Metazoa</taxon>
        <taxon>Chordata</taxon>
        <taxon>Craniata</taxon>
        <taxon>Vertebrata</taxon>
        <taxon>Euteleostomi</taxon>
        <taxon>Mammalia</taxon>
        <taxon>Eutheria</taxon>
        <taxon>Euarchontoglires</taxon>
        <taxon>Glires</taxon>
        <taxon>Rodentia</taxon>
        <taxon>Myomorpha</taxon>
        <taxon>Muroidea</taxon>
        <taxon>Cricetidae</taxon>
        <taxon>Arvicolinae</taxon>
        <taxon>Microtus</taxon>
    </lineage>
</organism>
<dbReference type="PANTHER" id="PTHR23091">
    <property type="entry name" value="N-TERMINAL ACETYLTRANSFERASE"/>
    <property type="match status" value="1"/>
</dbReference>
<dbReference type="GO" id="GO:1990189">
    <property type="term" value="F:protein N-terminal-serine acetyltransferase activity"/>
    <property type="evidence" value="ECO:0007669"/>
    <property type="project" value="TreeGrafter"/>
</dbReference>
<name>A0A8J6KVT3_MICOH</name>
<reference evidence="3" key="1">
    <citation type="submission" date="2020-03" db="EMBL/GenBank/DDBJ databases">
        <title>Studies in the Genomics of Life Span.</title>
        <authorList>
            <person name="Glass D."/>
        </authorList>
    </citation>
    <scope>NUCLEOTIDE SEQUENCE</scope>
    <source>
        <strain evidence="3">LTLLF</strain>
        <tissue evidence="3">Muscle</tissue>
    </source>
</reference>
<dbReference type="AlphaFoldDB" id="A0A8J6KVT3"/>
<sequence length="104" mass="11632">MIENFSAKIVFLHVRKSSRAALHLYSNTLNFQMTEELTQQLVLKKGRYMVLGSKENKGNTLPGSEEACQQAWPEMTVAVTAKTALCPRQLAILGFHLLEPARVS</sequence>
<dbReference type="GO" id="GO:0031415">
    <property type="term" value="C:NatA complex"/>
    <property type="evidence" value="ECO:0007669"/>
    <property type="project" value="InterPro"/>
</dbReference>
<evidence type="ECO:0000256" key="2">
    <source>
        <dbReference type="ARBA" id="ARBA00023315"/>
    </source>
</evidence>